<dbReference type="InterPro" id="IPR006680">
    <property type="entry name" value="Amidohydro-rel"/>
</dbReference>
<protein>
    <recommendedName>
        <fullName evidence="1">Amidohydrolase-related domain-containing protein</fullName>
    </recommendedName>
</protein>
<dbReference type="Pfam" id="PF01979">
    <property type="entry name" value="Amidohydro_1"/>
    <property type="match status" value="1"/>
</dbReference>
<dbReference type="PANTHER" id="PTHR42717:SF1">
    <property type="entry name" value="IMIDAZOLONEPROPIONASE AND RELATED AMIDOHYDROLASES"/>
    <property type="match status" value="1"/>
</dbReference>
<proteinExistence type="predicted"/>
<accession>A0A381NN40</accession>
<organism evidence="2">
    <name type="scientific">marine metagenome</name>
    <dbReference type="NCBI Taxonomy" id="408172"/>
    <lineage>
        <taxon>unclassified sequences</taxon>
        <taxon>metagenomes</taxon>
        <taxon>ecological metagenomes</taxon>
    </lineage>
</organism>
<evidence type="ECO:0000259" key="1">
    <source>
        <dbReference type="Pfam" id="PF01979"/>
    </source>
</evidence>
<reference evidence="2" key="1">
    <citation type="submission" date="2018-05" db="EMBL/GenBank/DDBJ databases">
        <authorList>
            <person name="Lanie J.A."/>
            <person name="Ng W.-L."/>
            <person name="Kazmierczak K.M."/>
            <person name="Andrzejewski T.M."/>
            <person name="Davidsen T.M."/>
            <person name="Wayne K.J."/>
            <person name="Tettelin H."/>
            <person name="Glass J.I."/>
            <person name="Rusch D."/>
            <person name="Podicherti R."/>
            <person name="Tsui H.-C.T."/>
            <person name="Winkler M.E."/>
        </authorList>
    </citation>
    <scope>NUCLEOTIDE SEQUENCE</scope>
</reference>
<dbReference type="Gene3D" id="2.30.40.10">
    <property type="entry name" value="Urease, subunit C, domain 1"/>
    <property type="match status" value="1"/>
</dbReference>
<dbReference type="GO" id="GO:0016810">
    <property type="term" value="F:hydrolase activity, acting on carbon-nitrogen (but not peptide) bonds"/>
    <property type="evidence" value="ECO:0007669"/>
    <property type="project" value="InterPro"/>
</dbReference>
<gene>
    <name evidence="2" type="ORF">METZ01_LOCUS7807</name>
</gene>
<dbReference type="InterPro" id="IPR011059">
    <property type="entry name" value="Metal-dep_hydrolase_composite"/>
</dbReference>
<dbReference type="SUPFAM" id="SSF51338">
    <property type="entry name" value="Composite domain of metallo-dependent hydrolases"/>
    <property type="match status" value="1"/>
</dbReference>
<dbReference type="Gene3D" id="3.20.20.140">
    <property type="entry name" value="Metal-dependent hydrolases"/>
    <property type="match status" value="1"/>
</dbReference>
<evidence type="ECO:0000313" key="2">
    <source>
        <dbReference type="EMBL" id="SUZ54953.1"/>
    </source>
</evidence>
<feature type="domain" description="Amidohydrolase-related" evidence="1">
    <location>
        <begin position="291"/>
        <end position="366"/>
    </location>
</feature>
<dbReference type="SUPFAM" id="SSF51556">
    <property type="entry name" value="Metallo-dependent hydrolases"/>
    <property type="match status" value="1"/>
</dbReference>
<dbReference type="EMBL" id="UINC01000419">
    <property type="protein sequence ID" value="SUZ54953.1"/>
    <property type="molecule type" value="Genomic_DNA"/>
</dbReference>
<dbReference type="PANTHER" id="PTHR42717">
    <property type="entry name" value="DIHYDROOROTASE-RELATED"/>
    <property type="match status" value="1"/>
</dbReference>
<dbReference type="GO" id="GO:0019213">
    <property type="term" value="F:deacetylase activity"/>
    <property type="evidence" value="ECO:0007669"/>
    <property type="project" value="InterPro"/>
</dbReference>
<dbReference type="AlphaFoldDB" id="A0A381NN40"/>
<sequence length="418" mass="45233">MLIRRAVFTWVFFSVAVGVLQAQSLDLLIRGGRVIDPRNEINAVLDVGIADGKVVEVAEQIQESRAKTVVDASGLIVTPGLIDLHAHVFFGTEPNAYLSNSFTAVPPDGFTFRVGVTTVVDTGGAGWRNFIQFKEQVIDRSQTRVLAMLNIVGSGMKGGPVEQNVADMDPELTAQRALEFSDIVVGIKVAHYRGEDFGPVDHAVTAGGLANIPVMVDFGTHEPELSLEALLLTHLRPGDIYTHTYMNVNGRLPIVDSDGMLKPFVSNARARGIVFDVGHGGGSFLFSQAIPAMSQGFPPDTISTDLHTGSMNGGMKDMLNVMSKFLNMGMSIQDVVERSTWNPAQTINRDDLGHLSIGAVADVAVLRERDGEFGFVDVAGGKLIGDRKFEAELTVRAGQIVWDLNGLSRVQWDMMSPR</sequence>
<dbReference type="InterPro" id="IPR032466">
    <property type="entry name" value="Metal_Hydrolase"/>
</dbReference>
<dbReference type="InterPro" id="IPR020043">
    <property type="entry name" value="Deacetylase_Atu3266-like"/>
</dbReference>
<dbReference type="PIRSF" id="PIRSF039004">
    <property type="entry name" value="ADE_EF_0837"/>
    <property type="match status" value="1"/>
</dbReference>
<name>A0A381NN40_9ZZZZ</name>
<dbReference type="NCBIfam" id="NF006689">
    <property type="entry name" value="PRK09237.1"/>
    <property type="match status" value="1"/>
</dbReference>